<gene>
    <name evidence="2" type="ORF">HS088_TW02G00996</name>
</gene>
<dbReference type="Pfam" id="PF24758">
    <property type="entry name" value="LRR_At5g56370"/>
    <property type="match status" value="1"/>
</dbReference>
<evidence type="ECO:0000313" key="3">
    <source>
        <dbReference type="Proteomes" id="UP000593562"/>
    </source>
</evidence>
<protein>
    <submittedName>
        <fullName evidence="2">F-box/FBD/LRR-repeat protein</fullName>
    </submittedName>
</protein>
<sequence length="437" mass="50146">MSIRPLSNQNSHGRKAMRACDSASDMISNLPNNIINNILTCLPIRDAARTCVLSKIWRFKWLYLSELVFDEIFSGTSPGNSVLSTNKIWSRIYEILLLHRGPLRKFVISIPELISGSRIYRIILFLSQKDIQECTFSLKPGIYYELPSTLFSCTQLTHLNLSQCEFRRPPEFTGFSNLISVDFNRVDISTLAFRTFLSKCPLLQRLKLDYLSEMDHLDIDAPNLKYLYLSGIFESICFKNTPLLSTLIIKNVEYWSLSGYGYVFDVFDSLPMIEHLVVGYPFLMNLMAGEIPEKLPTTFLKCLELSDLALKYKEVASFALCLIRSFPNLQKLRVKGCPCVDNLEDLTSPESLVKAQEPWEDSLNQLRVVMMDVFCGTWPELEFLKYLLAKSLVLEKIFIQPPPKTEAKTGLKILKDVLRLRRASPRAEIIYLDPMED</sequence>
<dbReference type="InterPro" id="IPR036047">
    <property type="entry name" value="F-box-like_dom_sf"/>
</dbReference>
<accession>A0A7J7E066</accession>
<proteinExistence type="predicted"/>
<dbReference type="InterPro" id="IPR006566">
    <property type="entry name" value="FBD"/>
</dbReference>
<dbReference type="PANTHER" id="PTHR31639:SF312">
    <property type="entry name" value="CYCLIN-LIKE F-BOX"/>
    <property type="match status" value="1"/>
</dbReference>
<feature type="domain" description="FBD" evidence="1">
    <location>
        <begin position="360"/>
        <end position="432"/>
    </location>
</feature>
<dbReference type="AlphaFoldDB" id="A0A7J7E066"/>
<dbReference type="SMART" id="SM00579">
    <property type="entry name" value="FBD"/>
    <property type="match status" value="1"/>
</dbReference>
<reference evidence="2 3" key="1">
    <citation type="journal article" date="2020" name="Nat. Commun.">
        <title>Genome of Tripterygium wilfordii and identification of cytochrome P450 involved in triptolide biosynthesis.</title>
        <authorList>
            <person name="Tu L."/>
            <person name="Su P."/>
            <person name="Zhang Z."/>
            <person name="Gao L."/>
            <person name="Wang J."/>
            <person name="Hu T."/>
            <person name="Zhou J."/>
            <person name="Zhang Y."/>
            <person name="Zhao Y."/>
            <person name="Liu Y."/>
            <person name="Song Y."/>
            <person name="Tong Y."/>
            <person name="Lu Y."/>
            <person name="Yang J."/>
            <person name="Xu C."/>
            <person name="Jia M."/>
            <person name="Peters R.J."/>
            <person name="Huang L."/>
            <person name="Gao W."/>
        </authorList>
    </citation>
    <scope>NUCLEOTIDE SEQUENCE [LARGE SCALE GENOMIC DNA]</scope>
    <source>
        <strain evidence="3">cv. XIE 37</strain>
        <tissue evidence="2">Leaf</tissue>
    </source>
</reference>
<dbReference type="InterPro" id="IPR001810">
    <property type="entry name" value="F-box_dom"/>
</dbReference>
<dbReference type="Proteomes" id="UP000593562">
    <property type="component" value="Unassembled WGS sequence"/>
</dbReference>
<evidence type="ECO:0000313" key="2">
    <source>
        <dbReference type="EMBL" id="KAF5751977.1"/>
    </source>
</evidence>
<dbReference type="InterPro" id="IPR055411">
    <property type="entry name" value="LRR_FXL15/At3g58940/PEG3-like"/>
</dbReference>
<dbReference type="InParanoid" id="A0A7J7E066"/>
<dbReference type="Gene3D" id="3.80.10.10">
    <property type="entry name" value="Ribonuclease Inhibitor"/>
    <property type="match status" value="1"/>
</dbReference>
<dbReference type="SUPFAM" id="SSF81383">
    <property type="entry name" value="F-box domain"/>
    <property type="match status" value="1"/>
</dbReference>
<dbReference type="EMBL" id="JAAARO010000002">
    <property type="protein sequence ID" value="KAF5751977.1"/>
    <property type="molecule type" value="Genomic_DNA"/>
</dbReference>
<keyword evidence="3" id="KW-1185">Reference proteome</keyword>
<name>A0A7J7E066_TRIWF</name>
<dbReference type="SUPFAM" id="SSF52047">
    <property type="entry name" value="RNI-like"/>
    <property type="match status" value="1"/>
</dbReference>
<organism evidence="2 3">
    <name type="scientific">Tripterygium wilfordii</name>
    <name type="common">Thunder God vine</name>
    <dbReference type="NCBI Taxonomy" id="458696"/>
    <lineage>
        <taxon>Eukaryota</taxon>
        <taxon>Viridiplantae</taxon>
        <taxon>Streptophyta</taxon>
        <taxon>Embryophyta</taxon>
        <taxon>Tracheophyta</taxon>
        <taxon>Spermatophyta</taxon>
        <taxon>Magnoliopsida</taxon>
        <taxon>eudicotyledons</taxon>
        <taxon>Gunneridae</taxon>
        <taxon>Pentapetalae</taxon>
        <taxon>rosids</taxon>
        <taxon>fabids</taxon>
        <taxon>Celastrales</taxon>
        <taxon>Celastraceae</taxon>
        <taxon>Tripterygium</taxon>
    </lineage>
</organism>
<comment type="caution">
    <text evidence="2">The sequence shown here is derived from an EMBL/GenBank/DDBJ whole genome shotgun (WGS) entry which is preliminary data.</text>
</comment>
<evidence type="ECO:0000259" key="1">
    <source>
        <dbReference type="SMART" id="SM00579"/>
    </source>
</evidence>
<dbReference type="InterPro" id="IPR032675">
    <property type="entry name" value="LRR_dom_sf"/>
</dbReference>
<dbReference type="PANTHER" id="PTHR31639">
    <property type="entry name" value="F-BOX PROTEIN-LIKE"/>
    <property type="match status" value="1"/>
</dbReference>
<dbReference type="Pfam" id="PF00646">
    <property type="entry name" value="F-box"/>
    <property type="match status" value="1"/>
</dbReference>